<protein>
    <recommendedName>
        <fullName evidence="4">Peptidase S1 domain-containing protein</fullName>
    </recommendedName>
</protein>
<dbReference type="CDD" id="cd00190">
    <property type="entry name" value="Tryp_SPc"/>
    <property type="match status" value="1"/>
</dbReference>
<accession>A0A9N9TXA2</accession>
<dbReference type="PRINTS" id="PR00722">
    <property type="entry name" value="CHYMOTRYPSIN"/>
</dbReference>
<feature type="domain" description="Peptidase S1" evidence="4">
    <location>
        <begin position="158"/>
        <end position="405"/>
    </location>
</feature>
<dbReference type="GO" id="GO:0006508">
    <property type="term" value="P:proteolysis"/>
    <property type="evidence" value="ECO:0007669"/>
    <property type="project" value="InterPro"/>
</dbReference>
<dbReference type="InterPro" id="IPR051487">
    <property type="entry name" value="Ser/Thr_Proteases_Immune/Dev"/>
</dbReference>
<dbReference type="InterPro" id="IPR001254">
    <property type="entry name" value="Trypsin_dom"/>
</dbReference>
<proteinExistence type="inferred from homology"/>
<dbReference type="SMART" id="SM00020">
    <property type="entry name" value="Tryp_SPc"/>
    <property type="match status" value="1"/>
</dbReference>
<feature type="signal peptide" evidence="3">
    <location>
        <begin position="1"/>
        <end position="20"/>
    </location>
</feature>
<dbReference type="InterPro" id="IPR043504">
    <property type="entry name" value="Peptidase_S1_PA_chymotrypsin"/>
</dbReference>
<dbReference type="Pfam" id="PF00089">
    <property type="entry name" value="Trypsin"/>
    <property type="match status" value="1"/>
</dbReference>
<keyword evidence="1" id="KW-1015">Disulfide bond</keyword>
<dbReference type="Gene3D" id="2.40.10.10">
    <property type="entry name" value="Trypsin-like serine proteases"/>
    <property type="match status" value="1"/>
</dbReference>
<dbReference type="GO" id="GO:0004252">
    <property type="term" value="F:serine-type endopeptidase activity"/>
    <property type="evidence" value="ECO:0007669"/>
    <property type="project" value="InterPro"/>
</dbReference>
<evidence type="ECO:0000256" key="3">
    <source>
        <dbReference type="SAM" id="SignalP"/>
    </source>
</evidence>
<dbReference type="Proteomes" id="UP001153712">
    <property type="component" value="Chromosome 7"/>
</dbReference>
<evidence type="ECO:0000313" key="6">
    <source>
        <dbReference type="Proteomes" id="UP001153712"/>
    </source>
</evidence>
<dbReference type="SUPFAM" id="SSF50494">
    <property type="entry name" value="Trypsin-like serine proteases"/>
    <property type="match status" value="1"/>
</dbReference>
<comment type="similarity">
    <text evidence="2">Belongs to the peptidase S1 family. CLIP subfamily.</text>
</comment>
<reference evidence="5" key="1">
    <citation type="submission" date="2022-01" db="EMBL/GenBank/DDBJ databases">
        <authorList>
            <person name="King R."/>
        </authorList>
    </citation>
    <scope>NUCLEOTIDE SEQUENCE</scope>
</reference>
<evidence type="ECO:0000313" key="5">
    <source>
        <dbReference type="EMBL" id="CAG9863677.1"/>
    </source>
</evidence>
<evidence type="ECO:0000256" key="1">
    <source>
        <dbReference type="ARBA" id="ARBA00023157"/>
    </source>
</evidence>
<dbReference type="PROSITE" id="PS50240">
    <property type="entry name" value="TRYPSIN_DOM"/>
    <property type="match status" value="1"/>
</dbReference>
<dbReference type="PANTHER" id="PTHR24256">
    <property type="entry name" value="TRYPTASE-RELATED"/>
    <property type="match status" value="1"/>
</dbReference>
<name>A0A9N9TXA2_PHYSR</name>
<organism evidence="5 6">
    <name type="scientific">Phyllotreta striolata</name>
    <name type="common">Striped flea beetle</name>
    <name type="synonym">Crioceris striolata</name>
    <dbReference type="NCBI Taxonomy" id="444603"/>
    <lineage>
        <taxon>Eukaryota</taxon>
        <taxon>Metazoa</taxon>
        <taxon>Ecdysozoa</taxon>
        <taxon>Arthropoda</taxon>
        <taxon>Hexapoda</taxon>
        <taxon>Insecta</taxon>
        <taxon>Pterygota</taxon>
        <taxon>Neoptera</taxon>
        <taxon>Endopterygota</taxon>
        <taxon>Coleoptera</taxon>
        <taxon>Polyphaga</taxon>
        <taxon>Cucujiformia</taxon>
        <taxon>Chrysomeloidea</taxon>
        <taxon>Chrysomelidae</taxon>
        <taxon>Galerucinae</taxon>
        <taxon>Alticini</taxon>
        <taxon>Phyllotreta</taxon>
    </lineage>
</organism>
<dbReference type="InterPro" id="IPR001314">
    <property type="entry name" value="Peptidase_S1A"/>
</dbReference>
<feature type="chain" id="PRO_5040447744" description="Peptidase S1 domain-containing protein" evidence="3">
    <location>
        <begin position="21"/>
        <end position="408"/>
    </location>
</feature>
<dbReference type="EMBL" id="OU900100">
    <property type="protein sequence ID" value="CAG9863677.1"/>
    <property type="molecule type" value="Genomic_DNA"/>
</dbReference>
<dbReference type="InterPro" id="IPR009003">
    <property type="entry name" value="Peptidase_S1_PA"/>
</dbReference>
<dbReference type="AlphaFoldDB" id="A0A9N9TXA2"/>
<dbReference type="OrthoDB" id="6339452at2759"/>
<gene>
    <name evidence="5" type="ORF">PHYEVI_LOCUS9961</name>
</gene>
<sequence>MVKCERVVNIFLILVASALGQLEEGDRCGRNGVCEFLTDCPQAISDLKKGILPTNVCGYKGIKSIICCENDTPRPIVTQRTPTPLIARRTNTPTSTPLYQRPNLCNTKPPGDLVRRIAAQQVPGDKAREMCKRYSQYAYESTPFGSTELKCPIKQTSYISNITVPSEGEFPHMIELGYITGNRTTWNCGGNLISPIFIVTTGHCIISTPRQGLVTFARGGITDINKRKHMQIRNIARTFLHPSINKFYNDIGLVEVDRPFDLNPYLRPACLYTQHDIPQKTILASSWDMIKFDNNKMLKITLDIFSTTECNTFYEPFINRKNSNVFKGIDDASMICAGTRTIRDSCIGISGYPLMLFHPVTESVKCMYDVIAITAFGASCSANTIIPTVYQRMSNYIEWIEKLVWPMY</sequence>
<keyword evidence="6" id="KW-1185">Reference proteome</keyword>
<evidence type="ECO:0000256" key="2">
    <source>
        <dbReference type="ARBA" id="ARBA00024195"/>
    </source>
</evidence>
<keyword evidence="3" id="KW-0732">Signal</keyword>
<evidence type="ECO:0000259" key="4">
    <source>
        <dbReference type="PROSITE" id="PS50240"/>
    </source>
</evidence>